<dbReference type="RefSeq" id="WP_198125091.1">
    <property type="nucleotide sequence ID" value="NZ_JAECZC010000021.1"/>
</dbReference>
<organism evidence="2 3">
    <name type="scientific">Amazonocrinis nigriterrae CENA67</name>
    <dbReference type="NCBI Taxonomy" id="2794033"/>
    <lineage>
        <taxon>Bacteria</taxon>
        <taxon>Bacillati</taxon>
        <taxon>Cyanobacteriota</taxon>
        <taxon>Cyanophyceae</taxon>
        <taxon>Nostocales</taxon>
        <taxon>Nostocaceae</taxon>
        <taxon>Amazonocrinis</taxon>
        <taxon>Amazonocrinis nigriterrae</taxon>
    </lineage>
</organism>
<evidence type="ECO:0000313" key="2">
    <source>
        <dbReference type="EMBL" id="MBH8563201.1"/>
    </source>
</evidence>
<dbReference type="EMBL" id="JAECZC010000021">
    <property type="protein sequence ID" value="MBH8563201.1"/>
    <property type="molecule type" value="Genomic_DNA"/>
</dbReference>
<evidence type="ECO:0000313" key="3">
    <source>
        <dbReference type="Proteomes" id="UP000632766"/>
    </source>
</evidence>
<gene>
    <name evidence="2" type="ORF">I8748_13570</name>
</gene>
<accession>A0A8J7HNZ3</accession>
<feature type="compositionally biased region" description="Basic and acidic residues" evidence="1">
    <location>
        <begin position="17"/>
        <end position="30"/>
    </location>
</feature>
<comment type="caution">
    <text evidence="2">The sequence shown here is derived from an EMBL/GenBank/DDBJ whole genome shotgun (WGS) entry which is preliminary data.</text>
</comment>
<evidence type="ECO:0000256" key="1">
    <source>
        <dbReference type="SAM" id="MobiDB-lite"/>
    </source>
</evidence>
<dbReference type="AlphaFoldDB" id="A0A8J7HNZ3"/>
<proteinExistence type="predicted"/>
<name>A0A8J7HNZ3_9NOST</name>
<protein>
    <submittedName>
        <fullName evidence="2">Uncharacterized protein</fullName>
    </submittedName>
</protein>
<reference evidence="2 3" key="1">
    <citation type="journal article" date="2021" name="Int. J. Syst. Evol. Microbiol.">
        <title>Amazonocrinis nigriterrae gen. nov., sp. nov., Atlanticothrix silvestris gen. nov., sp. nov. and Dendronalium phyllosphericum gen. nov., sp. nov., nostocacean cyanobacteria from Brazilian environments.</title>
        <authorList>
            <person name="Alvarenga D.O."/>
            <person name="Andreote A.P.D."/>
            <person name="Branco L.H.Z."/>
            <person name="Delbaje E."/>
            <person name="Cruz R.B."/>
            <person name="Varani A.M."/>
            <person name="Fiore M.F."/>
        </authorList>
    </citation>
    <scope>NUCLEOTIDE SEQUENCE [LARGE SCALE GENOMIC DNA]</scope>
    <source>
        <strain evidence="2 3">CENA67</strain>
    </source>
</reference>
<keyword evidence="3" id="KW-1185">Reference proteome</keyword>
<sequence length="60" mass="6921">MKMRLTILDLTQENENEPQRAQRTQRDGSLKEFSAASQSNGINNKQLQWDIFICYSSKSA</sequence>
<dbReference type="Proteomes" id="UP000632766">
    <property type="component" value="Unassembled WGS sequence"/>
</dbReference>
<feature type="region of interest" description="Disordered" evidence="1">
    <location>
        <begin position="1"/>
        <end position="37"/>
    </location>
</feature>